<sequence>MRGTGAHRLSARPLPPLTRLARGSGASLISVGGAGLAHVAAGHHAPHWVVVLLALAVSTPLGVALTSVRHSRVRLATAVLLSQAVLHGLYALFPAHSGPGTSLSTGAASGGGLAGAHPGDRGDLTLLAAGELQASPHGTHVSVMPDASMAAAHLLAAVITYALLRRGEILMTSLRELLDVARVLLLVVVAPLVPVRTVRRMPLTFDRPRLADQWSGRSSRTLRGPPALTA</sequence>
<evidence type="ECO:0000313" key="3">
    <source>
        <dbReference type="Proteomes" id="UP000535437"/>
    </source>
</evidence>
<comment type="caution">
    <text evidence="2">The sequence shown here is derived from an EMBL/GenBank/DDBJ whole genome shotgun (WGS) entry which is preliminary data.</text>
</comment>
<keyword evidence="1" id="KW-1133">Transmembrane helix</keyword>
<dbReference type="AlphaFoldDB" id="A0A7Z0K931"/>
<feature type="transmembrane region" description="Helical" evidence="1">
    <location>
        <begin position="20"/>
        <end position="41"/>
    </location>
</feature>
<protein>
    <submittedName>
        <fullName evidence="2">Uncharacterized protein</fullName>
    </submittedName>
</protein>
<keyword evidence="1" id="KW-0472">Membrane</keyword>
<feature type="transmembrane region" description="Helical" evidence="1">
    <location>
        <begin position="47"/>
        <end position="68"/>
    </location>
</feature>
<evidence type="ECO:0000313" key="2">
    <source>
        <dbReference type="EMBL" id="NYJ78319.1"/>
    </source>
</evidence>
<name>A0A7Z0K931_9MICC</name>
<reference evidence="2 3" key="1">
    <citation type="submission" date="2020-07" db="EMBL/GenBank/DDBJ databases">
        <title>Sequencing the genomes of 1000 actinobacteria strains.</title>
        <authorList>
            <person name="Klenk H.-P."/>
        </authorList>
    </citation>
    <scope>NUCLEOTIDE SEQUENCE [LARGE SCALE GENOMIC DNA]</scope>
    <source>
        <strain evidence="2 3">DSM 15475</strain>
    </source>
</reference>
<evidence type="ECO:0000256" key="1">
    <source>
        <dbReference type="SAM" id="Phobius"/>
    </source>
</evidence>
<feature type="transmembrane region" description="Helical" evidence="1">
    <location>
        <begin position="147"/>
        <end position="164"/>
    </location>
</feature>
<proteinExistence type="predicted"/>
<keyword evidence="1" id="KW-0812">Transmembrane</keyword>
<dbReference type="Proteomes" id="UP000535437">
    <property type="component" value="Unassembled WGS sequence"/>
</dbReference>
<dbReference type="RefSeq" id="WP_179541676.1">
    <property type="nucleotide sequence ID" value="NZ_BAAALL010000011.1"/>
</dbReference>
<feature type="transmembrane region" description="Helical" evidence="1">
    <location>
        <begin position="75"/>
        <end position="93"/>
    </location>
</feature>
<dbReference type="EMBL" id="JACCFY010000001">
    <property type="protein sequence ID" value="NYJ78319.1"/>
    <property type="molecule type" value="Genomic_DNA"/>
</dbReference>
<keyword evidence="3" id="KW-1185">Reference proteome</keyword>
<accession>A0A7Z0K931</accession>
<gene>
    <name evidence="2" type="ORF">HNR09_001730</name>
</gene>
<organism evidence="2 3">
    <name type="scientific">Nesterenkonia xinjiangensis</name>
    <dbReference type="NCBI Taxonomy" id="225327"/>
    <lineage>
        <taxon>Bacteria</taxon>
        <taxon>Bacillati</taxon>
        <taxon>Actinomycetota</taxon>
        <taxon>Actinomycetes</taxon>
        <taxon>Micrococcales</taxon>
        <taxon>Micrococcaceae</taxon>
        <taxon>Nesterenkonia</taxon>
    </lineage>
</organism>